<dbReference type="Gene3D" id="3.30.470.20">
    <property type="entry name" value="ATP-grasp fold, B domain"/>
    <property type="match status" value="1"/>
</dbReference>
<evidence type="ECO:0000313" key="1">
    <source>
        <dbReference type="EMBL" id="TFL06633.1"/>
    </source>
</evidence>
<dbReference type="AlphaFoldDB" id="A0A5C3QX82"/>
<dbReference type="GO" id="GO:0000932">
    <property type="term" value="C:P-body"/>
    <property type="evidence" value="ECO:0007669"/>
    <property type="project" value="TreeGrafter"/>
</dbReference>
<dbReference type="GO" id="GO:0016874">
    <property type="term" value="F:ligase activity"/>
    <property type="evidence" value="ECO:0007669"/>
    <property type="project" value="UniProtKB-KW"/>
</dbReference>
<keyword evidence="1" id="KW-0436">Ligase</keyword>
<proteinExistence type="predicted"/>
<dbReference type="SUPFAM" id="SSF56059">
    <property type="entry name" value="Glutathione synthetase ATP-binding domain-like"/>
    <property type="match status" value="1"/>
</dbReference>
<reference evidence="1 2" key="1">
    <citation type="journal article" date="2019" name="Nat. Ecol. Evol.">
        <title>Megaphylogeny resolves global patterns of mushroom evolution.</title>
        <authorList>
            <person name="Varga T."/>
            <person name="Krizsan K."/>
            <person name="Foldi C."/>
            <person name="Dima B."/>
            <person name="Sanchez-Garcia M."/>
            <person name="Sanchez-Ramirez S."/>
            <person name="Szollosi G.J."/>
            <person name="Szarkandi J.G."/>
            <person name="Papp V."/>
            <person name="Albert L."/>
            <person name="Andreopoulos W."/>
            <person name="Angelini C."/>
            <person name="Antonin V."/>
            <person name="Barry K.W."/>
            <person name="Bougher N.L."/>
            <person name="Buchanan P."/>
            <person name="Buyck B."/>
            <person name="Bense V."/>
            <person name="Catcheside P."/>
            <person name="Chovatia M."/>
            <person name="Cooper J."/>
            <person name="Damon W."/>
            <person name="Desjardin D."/>
            <person name="Finy P."/>
            <person name="Geml J."/>
            <person name="Haridas S."/>
            <person name="Hughes K."/>
            <person name="Justo A."/>
            <person name="Karasinski D."/>
            <person name="Kautmanova I."/>
            <person name="Kiss B."/>
            <person name="Kocsube S."/>
            <person name="Kotiranta H."/>
            <person name="LaButti K.M."/>
            <person name="Lechner B.E."/>
            <person name="Liimatainen K."/>
            <person name="Lipzen A."/>
            <person name="Lukacs Z."/>
            <person name="Mihaltcheva S."/>
            <person name="Morgado L.N."/>
            <person name="Niskanen T."/>
            <person name="Noordeloos M.E."/>
            <person name="Ohm R.A."/>
            <person name="Ortiz-Santana B."/>
            <person name="Ovrebo C."/>
            <person name="Racz N."/>
            <person name="Riley R."/>
            <person name="Savchenko A."/>
            <person name="Shiryaev A."/>
            <person name="Soop K."/>
            <person name="Spirin V."/>
            <person name="Szebenyi C."/>
            <person name="Tomsovsky M."/>
            <person name="Tulloss R.E."/>
            <person name="Uehling J."/>
            <person name="Grigoriev I.V."/>
            <person name="Vagvolgyi C."/>
            <person name="Papp T."/>
            <person name="Martin F.M."/>
            <person name="Miettinen O."/>
            <person name="Hibbett D.S."/>
            <person name="Nagy L.G."/>
        </authorList>
    </citation>
    <scope>NUCLEOTIDE SEQUENCE [LARGE SCALE GENOMIC DNA]</scope>
    <source>
        <strain evidence="1 2">CBS 309.79</strain>
    </source>
</reference>
<name>A0A5C3QX82_9AGAR</name>
<dbReference type="PANTHER" id="PTHR47551:SF1">
    <property type="entry name" value="TUBULIN--TYROSINE LIGASE PBY1-RELATED"/>
    <property type="match status" value="1"/>
</dbReference>
<dbReference type="Proteomes" id="UP000305067">
    <property type="component" value="Unassembled WGS sequence"/>
</dbReference>
<accession>A0A5C3QX82</accession>
<dbReference type="PROSITE" id="PS51221">
    <property type="entry name" value="TTL"/>
    <property type="match status" value="1"/>
</dbReference>
<dbReference type="Pfam" id="PF03133">
    <property type="entry name" value="TTL"/>
    <property type="match status" value="1"/>
</dbReference>
<dbReference type="OrthoDB" id="202825at2759"/>
<dbReference type="InterPro" id="IPR027746">
    <property type="entry name" value="TTL"/>
</dbReference>
<dbReference type="InterPro" id="IPR004344">
    <property type="entry name" value="TTL/TTLL_fam"/>
</dbReference>
<dbReference type="STRING" id="1884261.A0A5C3QX82"/>
<keyword evidence="2" id="KW-1185">Reference proteome</keyword>
<gene>
    <name evidence="1" type="ORF">BDV98DRAFT_498315</name>
</gene>
<dbReference type="PANTHER" id="PTHR47551">
    <property type="entry name" value="TUBULIN--TYROSINE LIGASE PBY1-RELATED"/>
    <property type="match status" value="1"/>
</dbReference>
<organism evidence="1 2">
    <name type="scientific">Pterulicium gracile</name>
    <dbReference type="NCBI Taxonomy" id="1884261"/>
    <lineage>
        <taxon>Eukaryota</taxon>
        <taxon>Fungi</taxon>
        <taxon>Dikarya</taxon>
        <taxon>Basidiomycota</taxon>
        <taxon>Agaricomycotina</taxon>
        <taxon>Agaricomycetes</taxon>
        <taxon>Agaricomycetidae</taxon>
        <taxon>Agaricales</taxon>
        <taxon>Pleurotineae</taxon>
        <taxon>Pterulaceae</taxon>
        <taxon>Pterulicium</taxon>
    </lineage>
</organism>
<evidence type="ECO:0000313" key="2">
    <source>
        <dbReference type="Proteomes" id="UP000305067"/>
    </source>
</evidence>
<protein>
    <submittedName>
        <fullName evidence="1">Tubulin-tyrosine ligase</fullName>
    </submittedName>
</protein>
<dbReference type="EMBL" id="ML178815">
    <property type="protein sequence ID" value="TFL06633.1"/>
    <property type="molecule type" value="Genomic_DNA"/>
</dbReference>
<sequence length="432" mass="47754">MHDKSDVQALVVWPSAPLTNRLVSRALSKLNVPVVTTLPAQRPKKLIQWSTYDVIDHELTLFSGADSVLSSSYIIRKALIRKHYLSRSIRSYTTKRPASILHKAFPKTWEIELTYADELDEFWADDLYDLGEELDSAEGRWYILKPGMADRGMGIRMFNSKDALRDIFEEFEGASDDEDEDEEDGDGSASTAVVTSQLRHFVVQEYLMNPLLVDPSQSLANAGTIASGEGHKFHLRVYCVASGDMKLYMWTDILALFSSAPYSAPAEEDEIADLAKHLTNTSLQTDRGEAGVRLLSELVGSQIQSGLSEDRVLTQDDITKIVDQASAVLAETFVAALASPVHFQALPNAFELFGIDLLVTDDAGTSELGVHLLEVNAEPAIELTGARLTWILEDLFEAIAKECVGPFIGVESARRDGRLRECIHVSVRGPHS</sequence>